<proteinExistence type="predicted"/>
<dbReference type="Proteomes" id="UP000178723">
    <property type="component" value="Unassembled WGS sequence"/>
</dbReference>
<dbReference type="InterPro" id="IPR010921">
    <property type="entry name" value="Trp_repressor/repl_initiator"/>
</dbReference>
<evidence type="ECO:0000313" key="3">
    <source>
        <dbReference type="Proteomes" id="UP000178723"/>
    </source>
</evidence>
<comment type="caution">
    <text evidence="2">The sequence shown here is derived from an EMBL/GenBank/DDBJ whole genome shotgun (WGS) entry which is preliminary data.</text>
</comment>
<dbReference type="AlphaFoldDB" id="A0A1F7V9Z6"/>
<accession>A0A1F7V9Z6</accession>
<dbReference type="EMBL" id="MGEP01000015">
    <property type="protein sequence ID" value="OGL87379.1"/>
    <property type="molecule type" value="Genomic_DNA"/>
</dbReference>
<dbReference type="PANTHER" id="PTHR40080:SF1">
    <property type="entry name" value="TRPR-LIKE PROTEIN YERC_YECD"/>
    <property type="match status" value="1"/>
</dbReference>
<reference evidence="2 3" key="1">
    <citation type="journal article" date="2016" name="Nat. Commun.">
        <title>Thousands of microbial genomes shed light on interconnected biogeochemical processes in an aquifer system.</title>
        <authorList>
            <person name="Anantharaman K."/>
            <person name="Brown C.T."/>
            <person name="Hug L.A."/>
            <person name="Sharon I."/>
            <person name="Castelle C.J."/>
            <person name="Probst A.J."/>
            <person name="Thomas B.C."/>
            <person name="Singh A."/>
            <person name="Wilkins M.J."/>
            <person name="Karaoz U."/>
            <person name="Brodie E.L."/>
            <person name="Williams K.H."/>
            <person name="Hubbard S.S."/>
            <person name="Banfield J.F."/>
        </authorList>
    </citation>
    <scope>NUCLEOTIDE SEQUENCE [LARGE SCALE GENOMIC DNA]</scope>
</reference>
<organism evidence="2 3">
    <name type="scientific">Candidatus Uhrbacteria bacterium RIFCSPLOWO2_02_FULL_48_12</name>
    <dbReference type="NCBI Taxonomy" id="1802407"/>
    <lineage>
        <taxon>Bacteria</taxon>
        <taxon>Candidatus Uhriibacteriota</taxon>
    </lineage>
</organism>
<protein>
    <submittedName>
        <fullName evidence="2">Uncharacterized protein</fullName>
    </submittedName>
</protein>
<dbReference type="InterPro" id="IPR038116">
    <property type="entry name" value="TrpR-like_sf"/>
</dbReference>
<dbReference type="Gene3D" id="1.10.1270.10">
    <property type="entry name" value="TrpR-like"/>
    <property type="match status" value="1"/>
</dbReference>
<feature type="region of interest" description="Disordered" evidence="1">
    <location>
        <begin position="87"/>
        <end position="155"/>
    </location>
</feature>
<name>A0A1F7V9Z6_9BACT</name>
<dbReference type="InterPro" id="IPR000831">
    <property type="entry name" value="Trp_repress"/>
</dbReference>
<feature type="compositionally biased region" description="Basic residues" evidence="1">
    <location>
        <begin position="119"/>
        <end position="128"/>
    </location>
</feature>
<dbReference type="GO" id="GO:0043565">
    <property type="term" value="F:sequence-specific DNA binding"/>
    <property type="evidence" value="ECO:0007669"/>
    <property type="project" value="InterPro"/>
</dbReference>
<dbReference type="Pfam" id="PF01371">
    <property type="entry name" value="Trp_repressor"/>
    <property type="match status" value="1"/>
</dbReference>
<dbReference type="PANTHER" id="PTHR40080">
    <property type="entry name" value="LMO1763 PROTEIN"/>
    <property type="match status" value="1"/>
</dbReference>
<evidence type="ECO:0000313" key="2">
    <source>
        <dbReference type="EMBL" id="OGL87379.1"/>
    </source>
</evidence>
<dbReference type="InterPro" id="IPR013368">
    <property type="entry name" value="YecD_YerC"/>
</dbReference>
<evidence type="ECO:0000256" key="1">
    <source>
        <dbReference type="SAM" id="MobiDB-lite"/>
    </source>
</evidence>
<gene>
    <name evidence="2" type="ORF">A3I40_01915</name>
</gene>
<dbReference type="SUPFAM" id="SSF48295">
    <property type="entry name" value="TrpR-like"/>
    <property type="match status" value="1"/>
</dbReference>
<sequence>MFWTSIAELKSRDEVKAFFKDLLSESEAIMLARRIKIAERLLQGVDYEEIQSELHVGRSTIASVHQWLTSGFQGYETAIKKFTPLKNASRPVAGSSSIRARGPMSRASSLTGFTDVASHRSKGARPSKRGQSSSSRQAKNKPRPFSLLNLIGGQR</sequence>
<dbReference type="GO" id="GO:0003700">
    <property type="term" value="F:DNA-binding transcription factor activity"/>
    <property type="evidence" value="ECO:0007669"/>
    <property type="project" value="InterPro"/>
</dbReference>